<dbReference type="InterPro" id="IPR012495">
    <property type="entry name" value="TadE-like_dom"/>
</dbReference>
<proteinExistence type="predicted"/>
<dbReference type="EMBL" id="WXFA01000002">
    <property type="protein sequence ID" value="MBM3089762.1"/>
    <property type="molecule type" value="Genomic_DNA"/>
</dbReference>
<gene>
    <name evidence="3" type="ORF">GFB56_02895</name>
</gene>
<evidence type="ECO:0000256" key="1">
    <source>
        <dbReference type="SAM" id="Phobius"/>
    </source>
</evidence>
<feature type="domain" description="TadE-like" evidence="2">
    <location>
        <begin position="30"/>
        <end position="72"/>
    </location>
</feature>
<keyword evidence="1" id="KW-0472">Membrane</keyword>
<comment type="caution">
    <text evidence="3">The sequence shown here is derived from an EMBL/GenBank/DDBJ whole genome shotgun (WGS) entry which is preliminary data.</text>
</comment>
<dbReference type="Pfam" id="PF07811">
    <property type="entry name" value="TadE"/>
    <property type="match status" value="1"/>
</dbReference>
<name>A0AAW4FCC9_9HYPH</name>
<accession>A0AAW4FCC9</accession>
<keyword evidence="4" id="KW-1185">Reference proteome</keyword>
<reference evidence="3 4" key="1">
    <citation type="submission" date="2020-01" db="EMBL/GenBank/DDBJ databases">
        <title>Draft genome assembly of Ensifer adhaerens T173.</title>
        <authorList>
            <person name="Craig J.E."/>
            <person name="Stinchcombe J.R."/>
        </authorList>
    </citation>
    <scope>NUCLEOTIDE SEQUENCE [LARGE SCALE GENOMIC DNA]</scope>
    <source>
        <strain evidence="3 4">T173</strain>
    </source>
</reference>
<evidence type="ECO:0000259" key="2">
    <source>
        <dbReference type="Pfam" id="PF07811"/>
    </source>
</evidence>
<protein>
    <submittedName>
        <fullName evidence="3">Pilus assembly protein</fullName>
    </submittedName>
</protein>
<dbReference type="RefSeq" id="WP_025425387.1">
    <property type="nucleotide sequence ID" value="NZ_CP083370.1"/>
</dbReference>
<evidence type="ECO:0000313" key="4">
    <source>
        <dbReference type="Proteomes" id="UP000744980"/>
    </source>
</evidence>
<keyword evidence="1" id="KW-0812">Transmembrane</keyword>
<dbReference type="Proteomes" id="UP000744980">
    <property type="component" value="Unassembled WGS sequence"/>
</dbReference>
<sequence length="211" mass="23692">MSIEQETLQPQKAAKPTRGLLRRFRRDRKGTASIEFAILALPFFMVIFASIETFAAFYGDQLLANATETMARKIRTGEITFNRGKTATDMDETKFRQAFCEEISVMLTCSATEAAQASKLYIDVRSVTDLTKFPVLIPRMDPSSSSSDLKTADLKFAPGGPGSFNVMRAYYRWSVMTDLIRPFVTNLRPAGSSMPKDYLMVSTTTFRTENE</sequence>
<evidence type="ECO:0000313" key="3">
    <source>
        <dbReference type="EMBL" id="MBM3089762.1"/>
    </source>
</evidence>
<keyword evidence="1" id="KW-1133">Transmembrane helix</keyword>
<feature type="transmembrane region" description="Helical" evidence="1">
    <location>
        <begin position="32"/>
        <end position="58"/>
    </location>
</feature>
<dbReference type="AlphaFoldDB" id="A0AAW4FCC9"/>
<organism evidence="3 4">
    <name type="scientific">Ensifer canadensis</name>
    <dbReference type="NCBI Taxonomy" id="555315"/>
    <lineage>
        <taxon>Bacteria</taxon>
        <taxon>Pseudomonadati</taxon>
        <taxon>Pseudomonadota</taxon>
        <taxon>Alphaproteobacteria</taxon>
        <taxon>Hyphomicrobiales</taxon>
        <taxon>Rhizobiaceae</taxon>
        <taxon>Sinorhizobium/Ensifer group</taxon>
        <taxon>Ensifer</taxon>
    </lineage>
</organism>